<dbReference type="OrthoDB" id="9810250at2"/>
<evidence type="ECO:0000259" key="3">
    <source>
        <dbReference type="PROSITE" id="PS50977"/>
    </source>
</evidence>
<feature type="domain" description="HTH tetR-type" evidence="3">
    <location>
        <begin position="3"/>
        <end position="63"/>
    </location>
</feature>
<dbReference type="InterPro" id="IPR009057">
    <property type="entry name" value="Homeodomain-like_sf"/>
</dbReference>
<dbReference type="PROSITE" id="PS50977">
    <property type="entry name" value="HTH_TETR_2"/>
    <property type="match status" value="1"/>
</dbReference>
<dbReference type="InterPro" id="IPR001647">
    <property type="entry name" value="HTH_TetR"/>
</dbReference>
<protein>
    <submittedName>
        <fullName evidence="4">Transcriptional regulator, TetR family</fullName>
    </submittedName>
</protein>
<evidence type="ECO:0000313" key="5">
    <source>
        <dbReference type="Proteomes" id="UP000190657"/>
    </source>
</evidence>
<evidence type="ECO:0000256" key="1">
    <source>
        <dbReference type="ARBA" id="ARBA00023125"/>
    </source>
</evidence>
<dbReference type="SUPFAM" id="SSF46689">
    <property type="entry name" value="Homeodomain-like"/>
    <property type="match status" value="1"/>
</dbReference>
<sequence>MQQFTKKEIKLSTLRLLQSKPLDNIKVKDIIDDIGISRNTFYYHYHDIYDVLKDIFDETMLEITKNSDENFDWEAVFKKMSENALAKKSIITNIFKSKYSDNIKSYIANSVGDTICSKIKAKYDAEGKKIDDYDLKIMSTFYKHALTGTFFEWVHNGMRVPPKEFFEKLSNVTRKV</sequence>
<dbReference type="STRING" id="290054.SAMN02745114_00889"/>
<reference evidence="4 5" key="1">
    <citation type="submission" date="2017-02" db="EMBL/GenBank/DDBJ databases">
        <authorList>
            <person name="Peterson S.W."/>
        </authorList>
    </citation>
    <scope>NUCLEOTIDE SEQUENCE [LARGE SCALE GENOMIC DNA]</scope>
    <source>
        <strain evidence="4 5">ATCC 51222</strain>
    </source>
</reference>
<proteinExistence type="predicted"/>
<name>A0A1T4LHF2_9FIRM</name>
<evidence type="ECO:0000256" key="2">
    <source>
        <dbReference type="PROSITE-ProRule" id="PRU00335"/>
    </source>
</evidence>
<organism evidence="4 5">
    <name type="scientific">Eubacterium coprostanoligenes</name>
    <dbReference type="NCBI Taxonomy" id="290054"/>
    <lineage>
        <taxon>Bacteria</taxon>
        <taxon>Bacillati</taxon>
        <taxon>Bacillota</taxon>
        <taxon>Clostridia</taxon>
        <taxon>Eubacteriales</taxon>
        <taxon>Eubacteriaceae</taxon>
        <taxon>Eubacterium</taxon>
    </lineage>
</organism>
<evidence type="ECO:0000313" key="4">
    <source>
        <dbReference type="EMBL" id="SJZ54046.1"/>
    </source>
</evidence>
<dbReference type="PANTHER" id="PTHR43479:SF7">
    <property type="entry name" value="TETR-FAMILY TRANSCRIPTIONAL REGULATOR"/>
    <property type="match status" value="1"/>
</dbReference>
<keyword evidence="5" id="KW-1185">Reference proteome</keyword>
<dbReference type="RefSeq" id="WP_078768381.1">
    <property type="nucleotide sequence ID" value="NZ_FUWW01000008.1"/>
</dbReference>
<accession>A0A1T4LHF2</accession>
<dbReference type="Gene3D" id="1.10.357.10">
    <property type="entry name" value="Tetracycline Repressor, domain 2"/>
    <property type="match status" value="1"/>
</dbReference>
<dbReference type="InterPro" id="IPR039532">
    <property type="entry name" value="TetR_C_Firmicutes"/>
</dbReference>
<dbReference type="Pfam" id="PF14278">
    <property type="entry name" value="TetR_C_8"/>
    <property type="match status" value="1"/>
</dbReference>
<keyword evidence="1 2" id="KW-0238">DNA-binding</keyword>
<dbReference type="InterPro" id="IPR050624">
    <property type="entry name" value="HTH-type_Tx_Regulator"/>
</dbReference>
<gene>
    <name evidence="4" type="ORF">SAMN02745114_00889</name>
</gene>
<dbReference type="AlphaFoldDB" id="A0A1T4LHF2"/>
<dbReference type="Proteomes" id="UP000190657">
    <property type="component" value="Unassembled WGS sequence"/>
</dbReference>
<feature type="DNA-binding region" description="H-T-H motif" evidence="2">
    <location>
        <begin position="26"/>
        <end position="45"/>
    </location>
</feature>
<dbReference type="GO" id="GO:0003677">
    <property type="term" value="F:DNA binding"/>
    <property type="evidence" value="ECO:0007669"/>
    <property type="project" value="UniProtKB-UniRule"/>
</dbReference>
<dbReference type="EMBL" id="FUWW01000008">
    <property type="protein sequence ID" value="SJZ54046.1"/>
    <property type="molecule type" value="Genomic_DNA"/>
</dbReference>
<dbReference type="PANTHER" id="PTHR43479">
    <property type="entry name" value="ACREF/ENVCD OPERON REPRESSOR-RELATED"/>
    <property type="match status" value="1"/>
</dbReference>